<keyword evidence="7" id="KW-0812">Transmembrane</keyword>
<feature type="compositionally biased region" description="Gly residues" evidence="20">
    <location>
        <begin position="1"/>
        <end position="19"/>
    </location>
</feature>
<evidence type="ECO:0000256" key="5">
    <source>
        <dbReference type="ARBA" id="ARBA00022475"/>
    </source>
</evidence>
<dbReference type="Gene3D" id="1.10.287.630">
    <property type="entry name" value="Helix hairpin bin"/>
    <property type="match status" value="1"/>
</dbReference>
<dbReference type="Pfam" id="PF00027">
    <property type="entry name" value="cNMP_binding"/>
    <property type="match status" value="1"/>
</dbReference>
<keyword evidence="16" id="KW-1071">Ligand-gated ion channel</keyword>
<dbReference type="GO" id="GO:0030425">
    <property type="term" value="C:dendrite"/>
    <property type="evidence" value="ECO:0007669"/>
    <property type="project" value="TreeGrafter"/>
</dbReference>
<evidence type="ECO:0000256" key="17">
    <source>
        <dbReference type="ARBA" id="ARBA00023303"/>
    </source>
</evidence>
<evidence type="ECO:0000256" key="13">
    <source>
        <dbReference type="ARBA" id="ARBA00023136"/>
    </source>
</evidence>
<name>A0A6G1PNZ6_CHAAH</name>
<dbReference type="InterPro" id="IPR003938">
    <property type="entry name" value="K_chnl_volt-dep_EAG/ELK/ERG"/>
</dbReference>
<keyword evidence="10" id="KW-1133">Transmembrane helix</keyword>
<keyword evidence="4" id="KW-0894">Sodium channel</keyword>
<dbReference type="FunFam" id="2.60.120.10:FF:000007">
    <property type="entry name" value="Putative potassium/sodium hyperpolarization-activated cyclic nucleotide-gated channel 2"/>
    <property type="match status" value="1"/>
</dbReference>
<dbReference type="CDD" id="cd00038">
    <property type="entry name" value="CAP_ED"/>
    <property type="match status" value="1"/>
</dbReference>
<feature type="compositionally biased region" description="Polar residues" evidence="20">
    <location>
        <begin position="1383"/>
        <end position="1398"/>
    </location>
</feature>
<evidence type="ECO:0000256" key="9">
    <source>
        <dbReference type="ARBA" id="ARBA00022826"/>
    </source>
</evidence>
<evidence type="ECO:0000313" key="23">
    <source>
        <dbReference type="Proteomes" id="UP000503349"/>
    </source>
</evidence>
<protein>
    <submittedName>
        <fullName evidence="22">Potassium/sodium hyperpolarization-activated cyclic nucleotide-gated channel 4</fullName>
    </submittedName>
</protein>
<feature type="compositionally biased region" description="Pro residues" evidence="20">
    <location>
        <begin position="92"/>
        <end position="101"/>
    </location>
</feature>
<feature type="compositionally biased region" description="Polar residues" evidence="20">
    <location>
        <begin position="1217"/>
        <end position="1265"/>
    </location>
</feature>
<evidence type="ECO:0000256" key="11">
    <source>
        <dbReference type="ARBA" id="ARBA00023053"/>
    </source>
</evidence>
<dbReference type="PANTHER" id="PTHR45689:SF7">
    <property type="entry name" value="POTASSIUM_SODIUM HYPERPOLARIZATION-ACTIVATED CYCLIC NUCLEOTIDE-GATED CHANNEL 3"/>
    <property type="match status" value="1"/>
</dbReference>
<dbReference type="GO" id="GO:0005272">
    <property type="term" value="F:sodium channel activity"/>
    <property type="evidence" value="ECO:0007669"/>
    <property type="project" value="UniProtKB-KW"/>
</dbReference>
<feature type="compositionally biased region" description="Low complexity" evidence="20">
    <location>
        <begin position="1074"/>
        <end position="1085"/>
    </location>
</feature>
<keyword evidence="11" id="KW-0915">Sodium</keyword>
<gene>
    <name evidence="22" type="ORF">EXN66_Car007667</name>
</gene>
<dbReference type="Gene3D" id="1.10.287.70">
    <property type="match status" value="1"/>
</dbReference>
<dbReference type="GO" id="GO:0003254">
    <property type="term" value="P:regulation of membrane depolarization"/>
    <property type="evidence" value="ECO:0007669"/>
    <property type="project" value="TreeGrafter"/>
</dbReference>
<keyword evidence="9" id="KW-0631">Potassium channel</keyword>
<dbReference type="InterPro" id="IPR013621">
    <property type="entry name" value="Ion_trans_N"/>
</dbReference>
<evidence type="ECO:0000256" key="3">
    <source>
        <dbReference type="ARBA" id="ARBA00022448"/>
    </source>
</evidence>
<dbReference type="PROSITE" id="PS50042">
    <property type="entry name" value="CNMP_BINDING_3"/>
    <property type="match status" value="1"/>
</dbReference>
<dbReference type="Pfam" id="PF08412">
    <property type="entry name" value="Ion_trans_N"/>
    <property type="match status" value="1"/>
</dbReference>
<dbReference type="Gene3D" id="2.60.120.10">
    <property type="entry name" value="Jelly Rolls"/>
    <property type="match status" value="1"/>
</dbReference>
<dbReference type="Pfam" id="PF00520">
    <property type="entry name" value="Ion_trans"/>
    <property type="match status" value="1"/>
</dbReference>
<keyword evidence="15" id="KW-0739">Sodium transport</keyword>
<dbReference type="GO" id="GO:0098855">
    <property type="term" value="C:HCN channel complex"/>
    <property type="evidence" value="ECO:0007669"/>
    <property type="project" value="TreeGrafter"/>
</dbReference>
<dbReference type="InterPro" id="IPR051413">
    <property type="entry name" value="K/Na_HCN_channel"/>
</dbReference>
<evidence type="ECO:0000256" key="8">
    <source>
        <dbReference type="ARBA" id="ARBA00022741"/>
    </source>
</evidence>
<evidence type="ECO:0000256" key="6">
    <source>
        <dbReference type="ARBA" id="ARBA00022566"/>
    </source>
</evidence>
<proteinExistence type="inferred from homology"/>
<keyword evidence="6" id="KW-0116">cAMP-binding</keyword>
<feature type="compositionally biased region" description="Low complexity" evidence="20">
    <location>
        <begin position="1161"/>
        <end position="1184"/>
    </location>
</feature>
<comment type="subcellular location">
    <subcellularLocation>
        <location evidence="1">Cell membrane</location>
        <topology evidence="1">Multi-pass membrane protein</topology>
    </subcellularLocation>
</comment>
<sequence length="1465" mass="154528">MDGVAGGAGTPSSTGGSGGDSLPRRNGGDSKRRSKGSLPSPGYRLSQASLEGEKSSFGADSTSLGGRGRRLSIMSSSTRDGLPFRTAGTPTTPVPLPPPPSSSTATAHPPPRSVGFASSRAALASTSSTGTGVMVVATGPETTTTTACNTTAGTPEMIGHSGLGGFGMGLDGEDYCNSNQSTFIQRQFGAMLLPGVNKFSLRMFGSHKAVAMEQERLKSAGAWIIHPYSDFRDENTASWIIFNVVSDTLFMVDLVLNFRTGIVKEDSTEILLDPRAIRQNYLRSWFLVDFVSSIPVDYIFLMVDSLDSEVYRTARALRIVRFTKILSLLRLLRLSRLIRYIHQWEEIFHMTYDLASAMVRIVNLIGMMLLLCHWDGCLQFLVPMLQDFPPDCWVSKNLMVNDTWGVQYSYALFKAMSHMLCIGYGAQAPEGMTDVWLTMLSMIVGATCYAMFIGHATALIQSLDSSRRQYQEKYKQVEQYMSFHKLPADVRQKIHEYYEHRFQGKMFDEENILGELSEPLKEEIVSFNCRSLVANMPLFANADPNFVTAVLTKLRFEVFQPSDFIIREGTVGRKMYFIQHGRVSVLTRGNKETKLSDGSYFGEICLLTRGRRTASVRADTYCRLYSLSVDSFNEVLEEHPMMRRAFETVAVDRLDRIGRKNSMLLRKSSQGGSLGGSMGRGGGRGGGGPGAGGGLVAGGLGSCDSMLVQQIVKHDSMPAMQDAIAAAAAGRSGVMGGSGTVSPRPRPVIWAPLVHAPLQTAAATSNVAIALMHQQQQQQQQLQHLQQQHALGGAFFLPSPLVSPSPSSTFPLSPPRAPVLQPLRPSVSSLIGMMTMGGIGALSPRGFPASPSTIGPPGGVTSPPIGNTPPAPAPSVPTSVQQVRTLHYNLRLLADQPSIIAGPIGTTTGVGPQTPPLNKTTYPPVVPGVPSDSNFSVMTQQGAKEALLRHAGNGFQGLPALGRLTQEARLLSASQPTLPHRSWAGLQPHPALHRKASGGNLLAAPFLAGQLARGGSAGILTSNAQVQLVANLPFNSQTQAQAAFPIQPSIVQGISAATYTLSAPHTASVPTPTPANMASAASMPSSSPPKQTPLSSATPSPAPTPSSPTPIHSQTPRPKPIPMSPSRSSSPPPCSTQPSAGTSTLSLSSTSHPKPSPTPSPRSSSPSPSSTPPSSSVATPVALPQAYGPRTSITSSSPPSSLLTSSPQHPQSPRAKASSTPPCASPLSGPSPTLTLVPSLIPTPTQITHTRTFITSQIPNQTFTHVTPTSSSSPIPVTSVPSLSKSQSQTPCLQPVSSSAKAPTLAQIPKQASPLTPTQITTPTPTPASTSSPAPIPSTTSGSSHSTKPVPSTTSSSTPLCPNPNSTNPSSLATTTTSISSPGAASSQPPKQVPTTTAAPVHFTKLNKPSVPMGLTPASTTTPGQSGHTASPPNTTSPKGEKKDCQLALSRKDSEGLRHKLPANM</sequence>
<accession>A0A6G1PNZ6</accession>
<evidence type="ECO:0000256" key="4">
    <source>
        <dbReference type="ARBA" id="ARBA00022461"/>
    </source>
</evidence>
<evidence type="ECO:0000256" key="7">
    <source>
        <dbReference type="ARBA" id="ARBA00022692"/>
    </source>
</evidence>
<dbReference type="SMART" id="SM00100">
    <property type="entry name" value="cNMP"/>
    <property type="match status" value="1"/>
</dbReference>
<keyword evidence="12" id="KW-0406">Ion transport</keyword>
<evidence type="ECO:0000256" key="16">
    <source>
        <dbReference type="ARBA" id="ARBA00023286"/>
    </source>
</evidence>
<feature type="compositionally biased region" description="Polar residues" evidence="20">
    <location>
        <begin position="1285"/>
        <end position="1301"/>
    </location>
</feature>
<feature type="compositionally biased region" description="Low complexity" evidence="20">
    <location>
        <begin position="1266"/>
        <end position="1284"/>
    </location>
</feature>
<comment type="similarity">
    <text evidence="2">Belongs to the potassium channel HCN family.</text>
</comment>
<dbReference type="SUPFAM" id="SSF51206">
    <property type="entry name" value="cAMP-binding domain-like"/>
    <property type="match status" value="1"/>
</dbReference>
<evidence type="ECO:0000256" key="12">
    <source>
        <dbReference type="ARBA" id="ARBA00023065"/>
    </source>
</evidence>
<keyword evidence="13" id="KW-0472">Membrane</keyword>
<dbReference type="InterPro" id="IPR000595">
    <property type="entry name" value="cNMP-bd_dom"/>
</dbReference>
<dbReference type="EMBL" id="CM015718">
    <property type="protein sequence ID" value="KAF3691992.1"/>
    <property type="molecule type" value="Genomic_DNA"/>
</dbReference>
<feature type="compositionally biased region" description="Polar residues" evidence="20">
    <location>
        <begin position="1417"/>
        <end position="1438"/>
    </location>
</feature>
<reference evidence="22 23" key="1">
    <citation type="submission" date="2019-02" db="EMBL/GenBank/DDBJ databases">
        <title>Opniocepnalus argus genome.</title>
        <authorList>
            <person name="Zhou C."/>
            <person name="Xiao S."/>
        </authorList>
    </citation>
    <scope>NUCLEOTIDE SEQUENCE [LARGE SCALE GENOMIC DNA]</scope>
    <source>
        <strain evidence="22">OARG1902GOOAL</strain>
        <tissue evidence="22">Muscle</tissue>
    </source>
</reference>
<keyword evidence="17" id="KW-0407">Ion channel</keyword>
<feature type="region of interest" description="Disordered" evidence="20">
    <location>
        <begin position="1066"/>
        <end position="1465"/>
    </location>
</feature>
<feature type="compositionally biased region" description="Gly residues" evidence="20">
    <location>
        <begin position="672"/>
        <end position="690"/>
    </location>
</feature>
<evidence type="ECO:0000256" key="2">
    <source>
        <dbReference type="ARBA" id="ARBA00006305"/>
    </source>
</evidence>
<feature type="compositionally biased region" description="Low complexity" evidence="20">
    <location>
        <begin position="1192"/>
        <end position="1213"/>
    </location>
</feature>
<dbReference type="PANTHER" id="PTHR45689">
    <property type="entry name" value="I[[H]] CHANNEL, ISOFORM E"/>
    <property type="match status" value="1"/>
</dbReference>
<evidence type="ECO:0000256" key="18">
    <source>
        <dbReference type="ARBA" id="ARBA00034430"/>
    </source>
</evidence>
<dbReference type="Proteomes" id="UP000503349">
    <property type="component" value="Chromosome 7"/>
</dbReference>
<feature type="compositionally biased region" description="Basic and acidic residues" evidence="20">
    <location>
        <begin position="1439"/>
        <end position="1458"/>
    </location>
</feature>
<feature type="domain" description="Cyclic nucleotide-binding" evidence="21">
    <location>
        <begin position="538"/>
        <end position="644"/>
    </location>
</feature>
<keyword evidence="14" id="KW-0114">cAMP</keyword>
<feature type="region of interest" description="Disordered" evidence="20">
    <location>
        <begin position="1"/>
        <end position="122"/>
    </location>
</feature>
<dbReference type="InterPro" id="IPR018490">
    <property type="entry name" value="cNMP-bd_dom_sf"/>
</dbReference>
<dbReference type="SUPFAM" id="SSF81324">
    <property type="entry name" value="Voltage-gated potassium channels"/>
    <property type="match status" value="1"/>
</dbReference>
<dbReference type="InterPro" id="IPR018488">
    <property type="entry name" value="cNMP-bd_CS"/>
</dbReference>
<dbReference type="FunFam" id="1.10.287.630:FF:000002">
    <property type="entry name" value="Potassium/sodium hyperpolarization-activated cyclic nucleotide-gated channel 4"/>
    <property type="match status" value="1"/>
</dbReference>
<comment type="catalytic activity">
    <reaction evidence="18">
        <text>K(+)(in) = K(+)(out)</text>
        <dbReference type="Rhea" id="RHEA:29463"/>
        <dbReference type="ChEBI" id="CHEBI:29103"/>
    </reaction>
</comment>
<evidence type="ECO:0000256" key="14">
    <source>
        <dbReference type="ARBA" id="ARBA00023149"/>
    </source>
</evidence>
<keyword evidence="8" id="KW-0547">Nucleotide-binding</keyword>
<keyword evidence="9" id="KW-0630">Potassium</keyword>
<dbReference type="PRINTS" id="PR01463">
    <property type="entry name" value="EAGCHANLFMLY"/>
</dbReference>
<keyword evidence="5" id="KW-1003">Cell membrane</keyword>
<evidence type="ECO:0000313" key="22">
    <source>
        <dbReference type="EMBL" id="KAF3691992.1"/>
    </source>
</evidence>
<organism evidence="22 23">
    <name type="scientific">Channa argus</name>
    <name type="common">Northern snakehead</name>
    <name type="synonym">Ophicephalus argus</name>
    <dbReference type="NCBI Taxonomy" id="215402"/>
    <lineage>
        <taxon>Eukaryota</taxon>
        <taxon>Metazoa</taxon>
        <taxon>Chordata</taxon>
        <taxon>Craniata</taxon>
        <taxon>Vertebrata</taxon>
        <taxon>Euteleostomi</taxon>
        <taxon>Actinopterygii</taxon>
        <taxon>Neopterygii</taxon>
        <taxon>Teleostei</taxon>
        <taxon>Neoteleostei</taxon>
        <taxon>Acanthomorphata</taxon>
        <taxon>Anabantaria</taxon>
        <taxon>Anabantiformes</taxon>
        <taxon>Channoidei</taxon>
        <taxon>Channidae</taxon>
        <taxon>Channa</taxon>
    </lineage>
</organism>
<dbReference type="PROSITE" id="PS00888">
    <property type="entry name" value="CNMP_BINDING_1"/>
    <property type="match status" value="1"/>
</dbReference>
<evidence type="ECO:0000256" key="19">
    <source>
        <dbReference type="ARBA" id="ARBA00036239"/>
    </source>
</evidence>
<evidence type="ECO:0000256" key="1">
    <source>
        <dbReference type="ARBA" id="ARBA00004651"/>
    </source>
</evidence>
<feature type="compositionally biased region" description="Pro residues" evidence="20">
    <location>
        <begin position="866"/>
        <end position="875"/>
    </location>
</feature>
<keyword evidence="23" id="KW-1185">Reference proteome</keyword>
<feature type="compositionally biased region" description="Low complexity" evidence="20">
    <location>
        <begin position="1136"/>
        <end position="1153"/>
    </location>
</feature>
<dbReference type="GO" id="GO:0005249">
    <property type="term" value="F:voltage-gated potassium channel activity"/>
    <property type="evidence" value="ECO:0007669"/>
    <property type="project" value="InterPro"/>
</dbReference>
<reference evidence="23" key="2">
    <citation type="submission" date="2019-02" db="EMBL/GenBank/DDBJ databases">
        <title>Opniocepnalus argus Var Kimnra genome.</title>
        <authorList>
            <person name="Zhou C."/>
            <person name="Xiao S."/>
        </authorList>
    </citation>
    <scope>NUCLEOTIDE SEQUENCE [LARGE SCALE GENOMIC DNA]</scope>
</reference>
<dbReference type="GO" id="GO:0030552">
    <property type="term" value="F:cAMP binding"/>
    <property type="evidence" value="ECO:0007669"/>
    <property type="project" value="UniProtKB-KW"/>
</dbReference>
<evidence type="ECO:0000259" key="21">
    <source>
        <dbReference type="PROSITE" id="PS50042"/>
    </source>
</evidence>
<evidence type="ECO:0000256" key="20">
    <source>
        <dbReference type="SAM" id="MobiDB-lite"/>
    </source>
</evidence>
<keyword evidence="3" id="KW-0813">Transport</keyword>
<dbReference type="InterPro" id="IPR014710">
    <property type="entry name" value="RmlC-like_jellyroll"/>
</dbReference>
<feature type="compositionally biased region" description="Low complexity" evidence="20">
    <location>
        <begin position="1313"/>
        <end position="1381"/>
    </location>
</feature>
<dbReference type="InterPro" id="IPR005821">
    <property type="entry name" value="Ion_trans_dom"/>
</dbReference>
<feature type="region of interest" description="Disordered" evidence="20">
    <location>
        <begin position="665"/>
        <end position="690"/>
    </location>
</feature>
<comment type="catalytic activity">
    <reaction evidence="19">
        <text>Na(+)(in) = Na(+)(out)</text>
        <dbReference type="Rhea" id="RHEA:34963"/>
        <dbReference type="ChEBI" id="CHEBI:29101"/>
    </reaction>
</comment>
<feature type="region of interest" description="Disordered" evidence="20">
    <location>
        <begin position="852"/>
        <end position="877"/>
    </location>
</feature>
<feature type="compositionally biased region" description="Basic and acidic residues" evidence="20">
    <location>
        <begin position="22"/>
        <end position="31"/>
    </location>
</feature>
<evidence type="ECO:0000256" key="10">
    <source>
        <dbReference type="ARBA" id="ARBA00022989"/>
    </source>
</evidence>
<keyword evidence="9" id="KW-0633">Potassium transport</keyword>
<dbReference type="GO" id="GO:0030424">
    <property type="term" value="C:axon"/>
    <property type="evidence" value="ECO:0007669"/>
    <property type="project" value="TreeGrafter"/>
</dbReference>
<evidence type="ECO:0000256" key="15">
    <source>
        <dbReference type="ARBA" id="ARBA00023201"/>
    </source>
</evidence>